<evidence type="ECO:0000313" key="1">
    <source>
        <dbReference type="EMBL" id="OHA41592.1"/>
    </source>
</evidence>
<sequence length="70" mass="8098">MLKQMLRSKLKALPEADRAKVIAIIEKKPELFVRIAKEIQEKLKTGMSEMDASITVMNFHKAEIRDLLMK</sequence>
<comment type="caution">
    <text evidence="1">The sequence shown here is derived from an EMBL/GenBank/DDBJ whole genome shotgun (WGS) entry which is preliminary data.</text>
</comment>
<organism evidence="1 2">
    <name type="scientific">Candidatus Taylorbacteria bacterium RIFCSPLOWO2_02_FULL_46_40</name>
    <dbReference type="NCBI Taxonomy" id="1802329"/>
    <lineage>
        <taxon>Bacteria</taxon>
        <taxon>Candidatus Tayloriibacteriota</taxon>
    </lineage>
</organism>
<dbReference type="Proteomes" id="UP000176429">
    <property type="component" value="Unassembled WGS sequence"/>
</dbReference>
<dbReference type="AlphaFoldDB" id="A0A1G2P1V3"/>
<dbReference type="EMBL" id="MHSH01000024">
    <property type="protein sequence ID" value="OHA41592.1"/>
    <property type="molecule type" value="Genomic_DNA"/>
</dbReference>
<protein>
    <submittedName>
        <fullName evidence="1">Uncharacterized protein</fullName>
    </submittedName>
</protein>
<gene>
    <name evidence="1" type="ORF">A3H68_02795</name>
</gene>
<evidence type="ECO:0000313" key="2">
    <source>
        <dbReference type="Proteomes" id="UP000176429"/>
    </source>
</evidence>
<proteinExistence type="predicted"/>
<accession>A0A1G2P1V3</accession>
<name>A0A1G2P1V3_9BACT</name>
<reference evidence="1 2" key="1">
    <citation type="journal article" date="2016" name="Nat. Commun.">
        <title>Thousands of microbial genomes shed light on interconnected biogeochemical processes in an aquifer system.</title>
        <authorList>
            <person name="Anantharaman K."/>
            <person name="Brown C.T."/>
            <person name="Hug L.A."/>
            <person name="Sharon I."/>
            <person name="Castelle C.J."/>
            <person name="Probst A.J."/>
            <person name="Thomas B.C."/>
            <person name="Singh A."/>
            <person name="Wilkins M.J."/>
            <person name="Karaoz U."/>
            <person name="Brodie E.L."/>
            <person name="Williams K.H."/>
            <person name="Hubbard S.S."/>
            <person name="Banfield J.F."/>
        </authorList>
    </citation>
    <scope>NUCLEOTIDE SEQUENCE [LARGE SCALE GENOMIC DNA]</scope>
</reference>